<dbReference type="AlphaFoldDB" id="A0A2W5DNM2"/>
<evidence type="ECO:0000313" key="3">
    <source>
        <dbReference type="Proteomes" id="UP000249633"/>
    </source>
</evidence>
<feature type="signal peptide" evidence="1">
    <location>
        <begin position="1"/>
        <end position="19"/>
    </location>
</feature>
<dbReference type="PANTHER" id="PTHR36302">
    <property type="entry name" value="BLR7088 PROTEIN"/>
    <property type="match status" value="1"/>
</dbReference>
<dbReference type="Pfam" id="PF04314">
    <property type="entry name" value="PCuAC"/>
    <property type="match status" value="1"/>
</dbReference>
<dbReference type="InterPro" id="IPR058248">
    <property type="entry name" value="Lxx211020-like"/>
</dbReference>
<keyword evidence="1" id="KW-0732">Signal</keyword>
<proteinExistence type="predicted"/>
<dbReference type="PANTHER" id="PTHR36302:SF1">
    <property type="entry name" value="COPPER CHAPERONE PCU(A)C"/>
    <property type="match status" value="1"/>
</dbReference>
<name>A0A2W5DNM2_9BURK</name>
<evidence type="ECO:0000256" key="1">
    <source>
        <dbReference type="SAM" id="SignalP"/>
    </source>
</evidence>
<evidence type="ECO:0008006" key="4">
    <source>
        <dbReference type="Google" id="ProtNLM"/>
    </source>
</evidence>
<comment type="caution">
    <text evidence="2">The sequence shown here is derived from an EMBL/GenBank/DDBJ whole genome shotgun (WGS) entry which is preliminary data.</text>
</comment>
<feature type="chain" id="PRO_5016044104" description="Copper chaperone PCu(A)C" evidence="1">
    <location>
        <begin position="20"/>
        <end position="149"/>
    </location>
</feature>
<protein>
    <recommendedName>
        <fullName evidence="4">Copper chaperone PCu(A)C</fullName>
    </recommendedName>
</protein>
<dbReference type="InterPro" id="IPR036182">
    <property type="entry name" value="PCuAC_sf"/>
</dbReference>
<gene>
    <name evidence="2" type="ORF">DI603_14520</name>
</gene>
<evidence type="ECO:0000313" key="2">
    <source>
        <dbReference type="EMBL" id="PZP30747.1"/>
    </source>
</evidence>
<dbReference type="Gene3D" id="2.60.40.1890">
    <property type="entry name" value="PCu(A)C copper chaperone"/>
    <property type="match status" value="1"/>
</dbReference>
<dbReference type="Proteomes" id="UP000249633">
    <property type="component" value="Unassembled WGS sequence"/>
</dbReference>
<accession>A0A2W5DNM2</accession>
<dbReference type="EMBL" id="QFOD01000013">
    <property type="protein sequence ID" value="PZP30747.1"/>
    <property type="molecule type" value="Genomic_DNA"/>
</dbReference>
<sequence length="149" mass="15881">MIHAVLSATLAVALSPALAQSPAVKVDDAWVRATVSQQRSTGAFMQMTAEKPLKIVAVSSPLTPMVEIHEMKMEDGVMKMRAVDVLPLPAGQLVELKPGGFHVMLMGLKAPVKVGETVPLTFTLEDAAGQRSKLEVQARGRAGLPRAMQ</sequence>
<reference evidence="2 3" key="1">
    <citation type="submission" date="2017-08" db="EMBL/GenBank/DDBJ databases">
        <title>Infants hospitalized years apart are colonized by the same room-sourced microbial strains.</title>
        <authorList>
            <person name="Brooks B."/>
            <person name="Olm M.R."/>
            <person name="Firek B.A."/>
            <person name="Baker R."/>
            <person name="Thomas B.C."/>
            <person name="Morowitz M.J."/>
            <person name="Banfield J.F."/>
        </authorList>
    </citation>
    <scope>NUCLEOTIDE SEQUENCE [LARGE SCALE GENOMIC DNA]</scope>
    <source>
        <strain evidence="2">S2_012_000_R2_81</strain>
    </source>
</reference>
<organism evidence="2 3">
    <name type="scientific">Roseateles depolymerans</name>
    <dbReference type="NCBI Taxonomy" id="76731"/>
    <lineage>
        <taxon>Bacteria</taxon>
        <taxon>Pseudomonadati</taxon>
        <taxon>Pseudomonadota</taxon>
        <taxon>Betaproteobacteria</taxon>
        <taxon>Burkholderiales</taxon>
        <taxon>Sphaerotilaceae</taxon>
        <taxon>Roseateles</taxon>
    </lineage>
</organism>
<dbReference type="SUPFAM" id="SSF110087">
    <property type="entry name" value="DR1885-like metal-binding protein"/>
    <property type="match status" value="1"/>
</dbReference>
<dbReference type="InterPro" id="IPR007410">
    <property type="entry name" value="LpqE-like"/>
</dbReference>